<dbReference type="PANTHER" id="PTHR40642:SF1">
    <property type="entry name" value="YALI0F31295P"/>
    <property type="match status" value="1"/>
</dbReference>
<feature type="compositionally biased region" description="Gly residues" evidence="1">
    <location>
        <begin position="137"/>
        <end position="146"/>
    </location>
</feature>
<dbReference type="Proteomes" id="UP000033710">
    <property type="component" value="Unassembled WGS sequence"/>
</dbReference>
<evidence type="ECO:0000313" key="3">
    <source>
        <dbReference type="Proteomes" id="UP000033710"/>
    </source>
</evidence>
<comment type="caution">
    <text evidence="2">The sequence shown here is derived from an EMBL/GenBank/DDBJ whole genome shotgun (WGS) entry which is preliminary data.</text>
</comment>
<sequence length="198" mass="21918">MAALAALHVPQISHEELFAFHESHFSHLSTADFGARFTSLPEPASEEPQEDGIEAQEVERQAATEVVDGDEYDPEATFDLHFTHADFAATCEDGEIPNDGIENGMESEKEQDKTRKKRRRRKNNTGNSKARRHLGLGSNGSNGGNGEPKHPKPDLRKRTWDVVDTGLGSLDYDGAERGGDAMQSAPQRRRVQYGDECK</sequence>
<dbReference type="RefSeq" id="XP_016585732.1">
    <property type="nucleotide sequence ID" value="XM_016731362.1"/>
</dbReference>
<protein>
    <submittedName>
        <fullName evidence="2">Uncharacterized protein</fullName>
    </submittedName>
</protein>
<gene>
    <name evidence="2" type="ORF">SPSK_04559</name>
</gene>
<feature type="compositionally biased region" description="Basic residues" evidence="1">
    <location>
        <begin position="114"/>
        <end position="134"/>
    </location>
</feature>
<dbReference type="AlphaFoldDB" id="A0A0F2M4F3"/>
<reference evidence="2 3" key="2">
    <citation type="journal article" date="2015" name="Eukaryot. Cell">
        <title>Asexual propagation of a virulent clone complex in a human and feline outbreak of sporotrichosis.</title>
        <authorList>
            <person name="Teixeira Mde M."/>
            <person name="Rodrigues A.M."/>
            <person name="Tsui C.K."/>
            <person name="de Almeida L.G."/>
            <person name="Van Diepeningen A.D."/>
            <person name="van den Ende B.G."/>
            <person name="Fernandes G.F."/>
            <person name="Kano R."/>
            <person name="Hamelin R.C."/>
            <person name="Lopes-Bezerra L.M."/>
            <person name="Vasconcelos A.T."/>
            <person name="de Hoog S."/>
            <person name="de Camargo Z.P."/>
            <person name="Felipe M.S."/>
        </authorList>
    </citation>
    <scope>NUCLEOTIDE SEQUENCE [LARGE SCALE GENOMIC DNA]</scope>
    <source>
        <strain evidence="2 3">1099-18</strain>
    </source>
</reference>
<feature type="region of interest" description="Disordered" evidence="1">
    <location>
        <begin position="93"/>
        <end position="198"/>
    </location>
</feature>
<dbReference type="Pfam" id="PF12720">
    <property type="entry name" value="DUF3807"/>
    <property type="match status" value="1"/>
</dbReference>
<evidence type="ECO:0000256" key="1">
    <source>
        <dbReference type="SAM" id="MobiDB-lite"/>
    </source>
</evidence>
<feature type="region of interest" description="Disordered" evidence="1">
    <location>
        <begin position="38"/>
        <end position="72"/>
    </location>
</feature>
<dbReference type="OrthoDB" id="5335351at2759"/>
<name>A0A0F2M4F3_SPOSC</name>
<dbReference type="PANTHER" id="PTHR40642">
    <property type="entry name" value="YALI0F31295P"/>
    <property type="match status" value="1"/>
</dbReference>
<dbReference type="EMBL" id="AXCR01000010">
    <property type="protein sequence ID" value="KJR83056.1"/>
    <property type="molecule type" value="Genomic_DNA"/>
</dbReference>
<feature type="compositionally biased region" description="Basic and acidic residues" evidence="1">
    <location>
        <begin position="147"/>
        <end position="161"/>
    </location>
</feature>
<dbReference type="KEGG" id="ssck:SPSK_04559"/>
<dbReference type="VEuPathDB" id="FungiDB:SPSK_04559"/>
<evidence type="ECO:0000313" key="2">
    <source>
        <dbReference type="EMBL" id="KJR83056.1"/>
    </source>
</evidence>
<organism evidence="2 3">
    <name type="scientific">Sporothrix schenckii 1099-18</name>
    <dbReference type="NCBI Taxonomy" id="1397361"/>
    <lineage>
        <taxon>Eukaryota</taxon>
        <taxon>Fungi</taxon>
        <taxon>Dikarya</taxon>
        <taxon>Ascomycota</taxon>
        <taxon>Pezizomycotina</taxon>
        <taxon>Sordariomycetes</taxon>
        <taxon>Sordariomycetidae</taxon>
        <taxon>Ophiostomatales</taxon>
        <taxon>Ophiostomataceae</taxon>
        <taxon>Sporothrix</taxon>
    </lineage>
</organism>
<dbReference type="InterPro" id="IPR024526">
    <property type="entry name" value="DUF3807"/>
</dbReference>
<proteinExistence type="predicted"/>
<feature type="compositionally biased region" description="Acidic residues" evidence="1">
    <location>
        <begin position="44"/>
        <end position="56"/>
    </location>
</feature>
<accession>A0A0F2M4F3</accession>
<reference evidence="2 3" key="1">
    <citation type="journal article" date="2014" name="BMC Genomics">
        <title>Comparative genomics of the major fungal agents of human and animal Sporotrichosis: Sporothrix schenckii and Sporothrix brasiliensis.</title>
        <authorList>
            <person name="Teixeira M.M."/>
            <person name="de Almeida L.G."/>
            <person name="Kubitschek-Barreira P."/>
            <person name="Alves F.L."/>
            <person name="Kioshima E.S."/>
            <person name="Abadio A.K."/>
            <person name="Fernandes L."/>
            <person name="Derengowski L.S."/>
            <person name="Ferreira K.S."/>
            <person name="Souza R.C."/>
            <person name="Ruiz J.C."/>
            <person name="de Andrade N.C."/>
            <person name="Paes H.C."/>
            <person name="Nicola A.M."/>
            <person name="Albuquerque P."/>
            <person name="Gerber A.L."/>
            <person name="Martins V.P."/>
            <person name="Peconick L.D."/>
            <person name="Neto A.V."/>
            <person name="Chaucanez C.B."/>
            <person name="Silva P.A."/>
            <person name="Cunha O.L."/>
            <person name="de Oliveira F.F."/>
            <person name="dos Santos T.C."/>
            <person name="Barros A.L."/>
            <person name="Soares M.A."/>
            <person name="de Oliveira L.M."/>
            <person name="Marini M.M."/>
            <person name="Villalobos-Duno H."/>
            <person name="Cunha M.M."/>
            <person name="de Hoog S."/>
            <person name="da Silveira J.F."/>
            <person name="Henrissat B."/>
            <person name="Nino-Vega G.A."/>
            <person name="Cisalpino P.S."/>
            <person name="Mora-Montes H.M."/>
            <person name="Almeida S.R."/>
            <person name="Stajich J.E."/>
            <person name="Lopes-Bezerra L.M."/>
            <person name="Vasconcelos A.T."/>
            <person name="Felipe M.S."/>
        </authorList>
    </citation>
    <scope>NUCLEOTIDE SEQUENCE [LARGE SCALE GENOMIC DNA]</scope>
    <source>
        <strain evidence="2 3">1099-18</strain>
    </source>
</reference>
<dbReference type="GeneID" id="27666639"/>